<protein>
    <recommendedName>
        <fullName evidence="2">V-SNARE coiled-coil homology domain-containing protein</fullName>
    </recommendedName>
</protein>
<accession>A0A5S9XFX2</accession>
<feature type="domain" description="V-SNARE coiled-coil homology" evidence="2">
    <location>
        <begin position="110"/>
        <end position="166"/>
    </location>
</feature>
<keyword evidence="1" id="KW-0175">Coiled coil</keyword>
<dbReference type="OrthoDB" id="248747at2759"/>
<dbReference type="AlphaFoldDB" id="A0A5S9XFX2"/>
<dbReference type="PANTHER" id="PTHR21136">
    <property type="entry name" value="SNARE PROTEINS"/>
    <property type="match status" value="1"/>
</dbReference>
<dbReference type="EMBL" id="CACSHJ010000089">
    <property type="protein sequence ID" value="CAA0383598.1"/>
    <property type="molecule type" value="Genomic_DNA"/>
</dbReference>
<sequence length="194" mass="22557">MNNSSQIPQVYLNMEFYCRHCTVLPEEASFSDTNFPTTIVENGFSESPFSLLKPNILLRCFGRFQWHSWSEFKRISTRDMVVYRNGYKYLTQQFEQRVLVLLAHPEEISKLAKVKALVIKMKGVMMENIEKALDRSEKIENSSGPSFKAQDIITPITKITRKMWFQNMKIKLIVLDTSSRVIIFLSVCHGFKCA</sequence>
<dbReference type="PANTHER" id="PTHR21136:SF176">
    <property type="entry name" value="VESICLE-ASSOCIATED MEMBRANE PROTEIN 721"/>
    <property type="match status" value="1"/>
</dbReference>
<evidence type="ECO:0000259" key="2">
    <source>
        <dbReference type="PROSITE" id="PS50892"/>
    </source>
</evidence>
<organism evidence="3 4">
    <name type="scientific">Arabidopsis thaliana</name>
    <name type="common">Mouse-ear cress</name>
    <dbReference type="NCBI Taxonomy" id="3702"/>
    <lineage>
        <taxon>Eukaryota</taxon>
        <taxon>Viridiplantae</taxon>
        <taxon>Streptophyta</taxon>
        <taxon>Embryophyta</taxon>
        <taxon>Tracheophyta</taxon>
        <taxon>Spermatophyta</taxon>
        <taxon>Magnoliopsida</taxon>
        <taxon>eudicotyledons</taxon>
        <taxon>Gunneridae</taxon>
        <taxon>Pentapetalae</taxon>
        <taxon>rosids</taxon>
        <taxon>malvids</taxon>
        <taxon>Brassicales</taxon>
        <taxon>Brassicaceae</taxon>
        <taxon>Camelineae</taxon>
        <taxon>Arabidopsis</taxon>
    </lineage>
</organism>
<evidence type="ECO:0000313" key="4">
    <source>
        <dbReference type="Proteomes" id="UP000434276"/>
    </source>
</evidence>
<reference evidence="3 4" key="1">
    <citation type="submission" date="2019-12" db="EMBL/GenBank/DDBJ databases">
        <authorList>
            <person name="Jiao W.-B."/>
            <person name="Schneeberger K."/>
        </authorList>
    </citation>
    <scope>NUCLEOTIDE SEQUENCE [LARGE SCALE GENOMIC DNA]</scope>
    <source>
        <strain evidence="4">cv. C24</strain>
    </source>
</reference>
<evidence type="ECO:0000313" key="3">
    <source>
        <dbReference type="EMBL" id="CAA0383598.1"/>
    </source>
</evidence>
<evidence type="ECO:0000256" key="1">
    <source>
        <dbReference type="PROSITE-ProRule" id="PRU00290"/>
    </source>
</evidence>
<dbReference type="ExpressionAtlas" id="A0A5S9XFX2">
    <property type="expression patterns" value="baseline and differential"/>
</dbReference>
<dbReference type="InterPro" id="IPR042855">
    <property type="entry name" value="V_SNARE_CC"/>
</dbReference>
<dbReference type="GO" id="GO:0005737">
    <property type="term" value="C:cytoplasm"/>
    <property type="evidence" value="ECO:0007669"/>
    <property type="project" value="UniProtKB-ARBA"/>
</dbReference>
<dbReference type="SUPFAM" id="SSF58038">
    <property type="entry name" value="SNARE fusion complex"/>
    <property type="match status" value="1"/>
</dbReference>
<dbReference type="InterPro" id="IPR051097">
    <property type="entry name" value="Synaptobrevin-like_transport"/>
</dbReference>
<gene>
    <name evidence="3" type="ORF">C24_LOCUS13807</name>
</gene>
<proteinExistence type="predicted"/>
<dbReference type="PROSITE" id="PS50892">
    <property type="entry name" value="V_SNARE"/>
    <property type="match status" value="1"/>
</dbReference>
<dbReference type="Proteomes" id="UP000434276">
    <property type="component" value="Unassembled WGS sequence"/>
</dbReference>
<dbReference type="Gene3D" id="1.20.5.110">
    <property type="match status" value="1"/>
</dbReference>
<name>A0A5S9XFX2_ARATH</name>